<evidence type="ECO:0000313" key="2">
    <source>
        <dbReference type="EMBL" id="MBB3021984.1"/>
    </source>
</evidence>
<feature type="domain" description="Lipoprotein LpqB N-terminal" evidence="1">
    <location>
        <begin position="5"/>
        <end position="65"/>
    </location>
</feature>
<comment type="caution">
    <text evidence="2">The sequence shown here is derived from an EMBL/GenBank/DDBJ whole genome shotgun (WGS) entry which is preliminary data.</text>
</comment>
<accession>A0A839QNV5</accession>
<reference evidence="2 3" key="1">
    <citation type="submission" date="2020-08" db="EMBL/GenBank/DDBJ databases">
        <title>Sequencing the genomes of 1000 actinobacteria strains.</title>
        <authorList>
            <person name="Klenk H.-P."/>
        </authorList>
    </citation>
    <scope>NUCLEOTIDE SEQUENCE [LARGE SCALE GENOMIC DNA]</scope>
    <source>
        <strain evidence="2 3">DSM 23040</strain>
    </source>
</reference>
<dbReference type="Pfam" id="PF25976">
    <property type="entry name" value="LpqB_N"/>
    <property type="match status" value="1"/>
</dbReference>
<dbReference type="InterPro" id="IPR059026">
    <property type="entry name" value="LpqB_N"/>
</dbReference>
<protein>
    <recommendedName>
        <fullName evidence="1">Lipoprotein LpqB N-terminal domain-containing protein</fullName>
    </recommendedName>
</protein>
<dbReference type="RefSeq" id="WP_183373669.1">
    <property type="nucleotide sequence ID" value="NZ_CBCSFZ010000003.1"/>
</dbReference>
<sequence>MISQVDTSTVEVTLTAVTRVDSSGVRTWLLDGEPMRYTLHLTRVAGQWRIADPPDMVVISQATFDLLWTPVRIAYLDPTRTTLVGDLRWFVQARAVDRVAQALGGAPL</sequence>
<keyword evidence="3" id="KW-1185">Reference proteome</keyword>
<gene>
    <name evidence="2" type="ORF">FHX50_000232</name>
</gene>
<evidence type="ECO:0000259" key="1">
    <source>
        <dbReference type="Pfam" id="PF25976"/>
    </source>
</evidence>
<name>A0A839QNV5_9MICO</name>
<dbReference type="AlphaFoldDB" id="A0A839QNV5"/>
<proteinExistence type="predicted"/>
<dbReference type="EMBL" id="JACHWP010000001">
    <property type="protein sequence ID" value="MBB3021984.1"/>
    <property type="molecule type" value="Genomic_DNA"/>
</dbReference>
<organism evidence="2 3">
    <name type="scientific">Helcobacillus massiliensis</name>
    <dbReference type="NCBI Taxonomy" id="521392"/>
    <lineage>
        <taxon>Bacteria</taxon>
        <taxon>Bacillati</taxon>
        <taxon>Actinomycetota</taxon>
        <taxon>Actinomycetes</taxon>
        <taxon>Micrococcales</taxon>
        <taxon>Dermabacteraceae</taxon>
        <taxon>Helcobacillus</taxon>
    </lineage>
</organism>
<dbReference type="Proteomes" id="UP000568050">
    <property type="component" value="Unassembled WGS sequence"/>
</dbReference>
<evidence type="ECO:0000313" key="3">
    <source>
        <dbReference type="Proteomes" id="UP000568050"/>
    </source>
</evidence>